<evidence type="ECO:0008006" key="4">
    <source>
        <dbReference type="Google" id="ProtNLM"/>
    </source>
</evidence>
<evidence type="ECO:0000256" key="1">
    <source>
        <dbReference type="SAM" id="Phobius"/>
    </source>
</evidence>
<keyword evidence="1" id="KW-0472">Membrane</keyword>
<keyword evidence="1" id="KW-1133">Transmembrane helix</keyword>
<dbReference type="AlphaFoldDB" id="A0A2A6FQ00"/>
<dbReference type="EMBL" id="NAEP01000052">
    <property type="protein sequence ID" value="PDQ34483.1"/>
    <property type="molecule type" value="Genomic_DNA"/>
</dbReference>
<sequence length="353" mass="37753">MKWVIGEAVRNLVSGTTHALRYTLLLSIALGTLVLAEISDIDSILTRAAEYRTAGGSVLTVEAPGRIDGATCEAFGRLPGIDAAGALRTERELVSPALPRGPITAYGVTEGLLNVITAHRDAGPGLVFSQDVADSLGRRTGDELATTTGLTRVRGVYSWPQDGRRSGYAYSALIPITAQNMFDQCWIRAWPMPAETATLIRLSVLPSDDKNSKVTVSHLNSRLATDFDGTELFTGRITRHAWLVACVVGLLLGGTSVYTRRLELASARHVGVSRTASHVQALIEAAVWVTSTGVILAGITSVALTFTSNHDNLSLFAAATHIALPGLLTTLLGTQLATTAVREKNLFRYFKTR</sequence>
<proteinExistence type="predicted"/>
<evidence type="ECO:0000313" key="3">
    <source>
        <dbReference type="Proteomes" id="UP000219994"/>
    </source>
</evidence>
<feature type="transmembrane region" description="Helical" evidence="1">
    <location>
        <begin position="318"/>
        <end position="341"/>
    </location>
</feature>
<protein>
    <recommendedName>
        <fullName evidence="4">MacB-like periplasmic core domain-containing protein</fullName>
    </recommendedName>
</protein>
<reference evidence="3" key="1">
    <citation type="submission" date="2017-03" db="EMBL/GenBank/DDBJ databases">
        <authorList>
            <person name="Lund M.B."/>
        </authorList>
    </citation>
    <scope>NUCLEOTIDE SEQUENCE [LARGE SCALE GENOMIC DNA]</scope>
</reference>
<comment type="caution">
    <text evidence="2">The sequence shown here is derived from an EMBL/GenBank/DDBJ whole genome shotgun (WGS) entry which is preliminary data.</text>
</comment>
<evidence type="ECO:0000313" key="2">
    <source>
        <dbReference type="EMBL" id="PDQ34483.1"/>
    </source>
</evidence>
<keyword evidence="1" id="KW-0812">Transmembrane</keyword>
<feature type="transmembrane region" description="Helical" evidence="1">
    <location>
        <begin position="281"/>
        <end position="306"/>
    </location>
</feature>
<dbReference type="Proteomes" id="UP000219994">
    <property type="component" value="Unassembled WGS sequence"/>
</dbReference>
<accession>A0A2A6FQ00</accession>
<feature type="transmembrane region" description="Helical" evidence="1">
    <location>
        <begin position="241"/>
        <end position="260"/>
    </location>
</feature>
<organism evidence="2 3">
    <name type="scientific">Candidatus Lumbricidiphila eiseniae</name>
    <dbReference type="NCBI Taxonomy" id="1969409"/>
    <lineage>
        <taxon>Bacteria</taxon>
        <taxon>Bacillati</taxon>
        <taxon>Actinomycetota</taxon>
        <taxon>Actinomycetes</taxon>
        <taxon>Micrococcales</taxon>
        <taxon>Microbacteriaceae</taxon>
        <taxon>Candidatus Lumbricidiphila</taxon>
    </lineage>
</organism>
<gene>
    <name evidence="2" type="ORF">B5766_11190</name>
</gene>
<name>A0A2A6FQ00_9MICO</name>